<sequence>MCLDSGQTASIEVNGSCPSPCPFRNKYCGSVAGTASSPSELWRGEICTVHVQRPAHPQYRRNDRLRSWLDTVLSKVEFSEDRQYFGKGSLRAAVYKLHSAEVLSSLPDRLGISLSFPNQLLETVDRGARLHVVRLADSGTLFPDAANSTVVGSQVVGVTLEGRLVANLSEDIVITFHHQPLQVNSSPVCVFWDELSESWRTDGCRTERSEERTDCRCNHLTYFALLMMQSNPTLQIHVNLLGAVLLLDVTFIVSAVVGALEERSLCTSSAAALHFALLCTFSWMAIEGLNLYRLVVKVFPASSFTTVKLALVGWGLPIIIVAAVVLMYQESYGVYRVSVERPSVHNSTASICWLTDPIVHLVLTVTFCAAILLFNLCMMVAMTRRVLRLSAHTRAEKVRHCVTLLGLSCMLGLPWCLAFFSFGALFLPVQYLFSILNSLQGLFIFLWYCTLAQPSARSQSHSSDCSSATPASPRTEQSLSSDHKKLLG</sequence>
<feature type="domain" description="G-protein coupled receptors family 2 profile 2" evidence="9">
    <location>
        <begin position="236"/>
        <end position="452"/>
    </location>
</feature>
<evidence type="ECO:0000256" key="2">
    <source>
        <dbReference type="ARBA" id="ARBA00022692"/>
    </source>
</evidence>
<keyword evidence="2 7" id="KW-0812">Transmembrane</keyword>
<dbReference type="PANTHER" id="PTHR12011">
    <property type="entry name" value="ADHESION G-PROTEIN COUPLED RECEPTOR"/>
    <property type="match status" value="1"/>
</dbReference>
<dbReference type="Gene3D" id="1.20.1070.10">
    <property type="entry name" value="Rhodopsin 7-helix transmembrane proteins"/>
    <property type="match status" value="1"/>
</dbReference>
<protein>
    <submittedName>
        <fullName evidence="10">Uncharacterized protein</fullName>
    </submittedName>
</protein>
<evidence type="ECO:0000256" key="5">
    <source>
        <dbReference type="ARBA" id="ARBA00023157"/>
    </source>
</evidence>
<feature type="transmembrane region" description="Helical" evidence="7">
    <location>
        <begin position="307"/>
        <end position="328"/>
    </location>
</feature>
<dbReference type="InterPro" id="IPR057244">
    <property type="entry name" value="GAIN_B"/>
</dbReference>
<dbReference type="Proteomes" id="UP000770717">
    <property type="component" value="Unassembled WGS sequence"/>
</dbReference>
<dbReference type="Gene3D" id="2.60.220.50">
    <property type="match status" value="1"/>
</dbReference>
<comment type="subcellular location">
    <subcellularLocation>
        <location evidence="1">Membrane</location>
        <topology evidence="1">Multi-pass membrane protein</topology>
    </subcellularLocation>
</comment>
<dbReference type="GO" id="GO:0007189">
    <property type="term" value="P:adenylate cyclase-activating G protein-coupled receptor signaling pathway"/>
    <property type="evidence" value="ECO:0007669"/>
    <property type="project" value="TreeGrafter"/>
</dbReference>
<dbReference type="Pfam" id="PF00002">
    <property type="entry name" value="7tm_2"/>
    <property type="match status" value="1"/>
</dbReference>
<feature type="transmembrane region" description="Helical" evidence="7">
    <location>
        <begin position="358"/>
        <end position="381"/>
    </location>
</feature>
<evidence type="ECO:0000256" key="7">
    <source>
        <dbReference type="SAM" id="Phobius"/>
    </source>
</evidence>
<evidence type="ECO:0000313" key="10">
    <source>
        <dbReference type="EMBL" id="KAG9474733.1"/>
    </source>
</evidence>
<name>A0A8J6ET88_ELECQ</name>
<feature type="transmembrane region" description="Helical" evidence="7">
    <location>
        <begin position="431"/>
        <end position="451"/>
    </location>
</feature>
<dbReference type="AlphaFoldDB" id="A0A8J6ET88"/>
<feature type="transmembrane region" description="Helical" evidence="7">
    <location>
        <begin position="272"/>
        <end position="295"/>
    </location>
</feature>
<evidence type="ECO:0000256" key="4">
    <source>
        <dbReference type="ARBA" id="ARBA00023136"/>
    </source>
</evidence>
<evidence type="ECO:0000256" key="3">
    <source>
        <dbReference type="ARBA" id="ARBA00022989"/>
    </source>
</evidence>
<dbReference type="InterPro" id="IPR000203">
    <property type="entry name" value="GPS"/>
</dbReference>
<dbReference type="PRINTS" id="PR00249">
    <property type="entry name" value="GPCRSECRETIN"/>
</dbReference>
<dbReference type="InterPro" id="IPR046338">
    <property type="entry name" value="GAIN_dom_sf"/>
</dbReference>
<keyword evidence="11" id="KW-1185">Reference proteome</keyword>
<evidence type="ECO:0000313" key="11">
    <source>
        <dbReference type="Proteomes" id="UP000770717"/>
    </source>
</evidence>
<feature type="domain" description="GAIN-B" evidence="8">
    <location>
        <begin position="81"/>
        <end position="233"/>
    </location>
</feature>
<feature type="region of interest" description="Disordered" evidence="6">
    <location>
        <begin position="457"/>
        <end position="488"/>
    </location>
</feature>
<dbReference type="PROSITE" id="PS50221">
    <property type="entry name" value="GAIN_B"/>
    <property type="match status" value="1"/>
</dbReference>
<proteinExistence type="predicted"/>
<dbReference type="SMART" id="SM00303">
    <property type="entry name" value="GPS"/>
    <property type="match status" value="1"/>
</dbReference>
<keyword evidence="4 7" id="KW-0472">Membrane</keyword>
<gene>
    <name evidence="10" type="ORF">GDO78_003280</name>
</gene>
<dbReference type="PROSITE" id="PS50261">
    <property type="entry name" value="G_PROTEIN_RECEP_F2_4"/>
    <property type="match status" value="1"/>
</dbReference>
<evidence type="ECO:0000259" key="9">
    <source>
        <dbReference type="PROSITE" id="PS50261"/>
    </source>
</evidence>
<dbReference type="InterPro" id="IPR017981">
    <property type="entry name" value="GPCR_2-like_7TM"/>
</dbReference>
<dbReference type="InterPro" id="IPR000832">
    <property type="entry name" value="GPCR_2_secretin-like"/>
</dbReference>
<dbReference type="PANTHER" id="PTHR12011:SF318">
    <property type="entry name" value="ADHESION G-PROTEIN COUPLED RECEPTOR G1"/>
    <property type="match status" value="1"/>
</dbReference>
<comment type="caution">
    <text evidence="10">The sequence shown here is derived from an EMBL/GenBank/DDBJ whole genome shotgun (WGS) entry which is preliminary data.</text>
</comment>
<evidence type="ECO:0000256" key="1">
    <source>
        <dbReference type="ARBA" id="ARBA00004141"/>
    </source>
</evidence>
<keyword evidence="3 7" id="KW-1133">Transmembrane helix</keyword>
<reference evidence="10" key="1">
    <citation type="thesis" date="2020" institute="ProQuest LLC" country="789 East Eisenhower Parkway, Ann Arbor, MI, USA">
        <title>Comparative Genomics and Chromosome Evolution.</title>
        <authorList>
            <person name="Mudd A.B."/>
        </authorList>
    </citation>
    <scope>NUCLEOTIDE SEQUENCE</scope>
    <source>
        <strain evidence="10">HN-11 Male</strain>
        <tissue evidence="10">Kidney and liver</tissue>
    </source>
</reference>
<dbReference type="GO" id="GO:0005886">
    <property type="term" value="C:plasma membrane"/>
    <property type="evidence" value="ECO:0007669"/>
    <property type="project" value="TreeGrafter"/>
</dbReference>
<dbReference type="EMBL" id="WNTK01000012">
    <property type="protein sequence ID" value="KAG9474733.1"/>
    <property type="molecule type" value="Genomic_DNA"/>
</dbReference>
<organism evidence="10 11">
    <name type="scientific">Eleutherodactylus coqui</name>
    <name type="common">Puerto Rican coqui</name>
    <dbReference type="NCBI Taxonomy" id="57060"/>
    <lineage>
        <taxon>Eukaryota</taxon>
        <taxon>Metazoa</taxon>
        <taxon>Chordata</taxon>
        <taxon>Craniata</taxon>
        <taxon>Vertebrata</taxon>
        <taxon>Euteleostomi</taxon>
        <taxon>Amphibia</taxon>
        <taxon>Batrachia</taxon>
        <taxon>Anura</taxon>
        <taxon>Neobatrachia</taxon>
        <taxon>Hyloidea</taxon>
        <taxon>Eleutherodactylidae</taxon>
        <taxon>Eleutherodactylinae</taxon>
        <taxon>Eleutherodactylus</taxon>
        <taxon>Eleutherodactylus</taxon>
    </lineage>
</organism>
<dbReference type="GO" id="GO:0004930">
    <property type="term" value="F:G protein-coupled receptor activity"/>
    <property type="evidence" value="ECO:0007669"/>
    <property type="project" value="InterPro"/>
</dbReference>
<evidence type="ECO:0000259" key="8">
    <source>
        <dbReference type="PROSITE" id="PS50221"/>
    </source>
</evidence>
<dbReference type="GO" id="GO:0007166">
    <property type="term" value="P:cell surface receptor signaling pathway"/>
    <property type="evidence" value="ECO:0007669"/>
    <property type="project" value="InterPro"/>
</dbReference>
<dbReference type="OrthoDB" id="8951579at2759"/>
<evidence type="ECO:0000256" key="6">
    <source>
        <dbReference type="SAM" id="MobiDB-lite"/>
    </source>
</evidence>
<feature type="compositionally biased region" description="Polar residues" evidence="6">
    <location>
        <begin position="457"/>
        <end position="480"/>
    </location>
</feature>
<feature type="transmembrane region" description="Helical" evidence="7">
    <location>
        <begin position="236"/>
        <end position="260"/>
    </location>
</feature>
<feature type="transmembrane region" description="Helical" evidence="7">
    <location>
        <begin position="402"/>
        <end position="425"/>
    </location>
</feature>
<accession>A0A8J6ET88</accession>
<keyword evidence="5" id="KW-1015">Disulfide bond</keyword>